<sequence>MLAAAPLFGRCSLAQMLSCPAQEPAQQRQRRQGRPLGDADPRRRGIGCCVSLSCVSLWGPIPTPMACCSPCTFARVPQYEQGGLQDGFLKTFPRRGGCKPGASFSICIKNPANVQNTRSRRRRLLYSCCMYHATDTQCPPTVRRVVQLQRALGTTVQRLCLSCSCPKGH</sequence>
<evidence type="ECO:0000313" key="2">
    <source>
        <dbReference type="Proteomes" id="UP000434172"/>
    </source>
</evidence>
<dbReference type="AlphaFoldDB" id="A0A8H3WF87"/>
<keyword evidence="2" id="KW-1185">Reference proteome</keyword>
<accession>A0A8H3WF87</accession>
<comment type="caution">
    <text evidence="1">The sequence shown here is derived from an EMBL/GenBank/DDBJ whole genome shotgun (WGS) entry which is preliminary data.</text>
</comment>
<proteinExistence type="predicted"/>
<organism evidence="1 2">
    <name type="scientific">Colletotrichum asianum</name>
    <dbReference type="NCBI Taxonomy" id="702518"/>
    <lineage>
        <taxon>Eukaryota</taxon>
        <taxon>Fungi</taxon>
        <taxon>Dikarya</taxon>
        <taxon>Ascomycota</taxon>
        <taxon>Pezizomycotina</taxon>
        <taxon>Sordariomycetes</taxon>
        <taxon>Hypocreomycetidae</taxon>
        <taxon>Glomerellales</taxon>
        <taxon>Glomerellaceae</taxon>
        <taxon>Colletotrichum</taxon>
        <taxon>Colletotrichum gloeosporioides species complex</taxon>
    </lineage>
</organism>
<gene>
    <name evidence="1" type="ORF">GQ607_006752</name>
</gene>
<reference evidence="1 2" key="1">
    <citation type="submission" date="2019-12" db="EMBL/GenBank/DDBJ databases">
        <title>A genome sequence resource for the geographically widespread anthracnose pathogen Colletotrichum asianum.</title>
        <authorList>
            <person name="Meng Y."/>
        </authorList>
    </citation>
    <scope>NUCLEOTIDE SEQUENCE [LARGE SCALE GENOMIC DNA]</scope>
    <source>
        <strain evidence="1 2">ICMP 18580</strain>
    </source>
</reference>
<dbReference type="Proteomes" id="UP000434172">
    <property type="component" value="Unassembled WGS sequence"/>
</dbReference>
<name>A0A8H3WF87_9PEZI</name>
<evidence type="ECO:0000313" key="1">
    <source>
        <dbReference type="EMBL" id="KAF0325934.1"/>
    </source>
</evidence>
<protein>
    <submittedName>
        <fullName evidence="1">Uncharacterized protein</fullName>
    </submittedName>
</protein>
<dbReference type="EMBL" id="WOWK01000033">
    <property type="protein sequence ID" value="KAF0325934.1"/>
    <property type="molecule type" value="Genomic_DNA"/>
</dbReference>